<dbReference type="CDD" id="cd22394">
    <property type="entry name" value="KH-I_KRR1_rpt2"/>
    <property type="match status" value="1"/>
</dbReference>
<dbReference type="VEuPathDB" id="TrichDB:TVAGG3_0916120"/>
<dbReference type="InterPro" id="IPR004087">
    <property type="entry name" value="KH_dom"/>
</dbReference>
<keyword evidence="7 8" id="KW-0687">Ribonucleoprotein</keyword>
<evidence type="ECO:0000256" key="2">
    <source>
        <dbReference type="ARBA" id="ARBA00009344"/>
    </source>
</evidence>
<keyword evidence="5 8" id="KW-0694">RNA-binding</keyword>
<evidence type="ECO:0000256" key="5">
    <source>
        <dbReference type="ARBA" id="ARBA00022884"/>
    </source>
</evidence>
<comment type="function">
    <text evidence="8">Required for 40S ribosome biogenesis. Involved in nucleolar processing of pre-18S ribosomal RNA and ribosome assembly.</text>
</comment>
<comment type="similarity">
    <text evidence="2 8">Belongs to the KRR1 family.</text>
</comment>
<dbReference type="OrthoDB" id="441223at2759"/>
<sequence>MTEEIDWSRPFQKGDMKYKLLEESSFKVLFPHYREKYLTDNWKKIQDKMDSYGINIEVDYKNGNISLKTTDKTWDPVAILNARDAIKLVARSVPIEQAFRVFEEGTESNIIIIGKHIRNQERFNKRRQRLLGPGGSTLKALELLTQCYILVQGHTVSIIGNIRGINDASKVVVDCMNNIHPVYHIKRLMVKRDLMKNPAMANEDWDRYLPKVVKATKHTEKKKKVHNERNRGLPDYPQDTEVDKQIESGEYFLKKKNSNKKKAKNIAEKATQEAKEEAKMPAKEIKIRTVSEAAAEEK</sequence>
<name>A2EWA3_TRIV3</name>
<feature type="compositionally biased region" description="Basic and acidic residues" evidence="9">
    <location>
        <begin position="265"/>
        <end position="281"/>
    </location>
</feature>
<dbReference type="Pfam" id="PF17903">
    <property type="entry name" value="KH_KRR1_1st"/>
    <property type="match status" value="1"/>
</dbReference>
<dbReference type="eggNOG" id="KOG2874">
    <property type="taxonomic scope" value="Eukaryota"/>
</dbReference>
<dbReference type="Gene3D" id="3.30.1370.10">
    <property type="entry name" value="K Homology domain, type 1"/>
    <property type="match status" value="2"/>
</dbReference>
<dbReference type="AlphaFoldDB" id="A2EWA3"/>
<keyword evidence="4 8" id="KW-0698">rRNA processing</keyword>
<dbReference type="FunFam" id="3.30.1370.10:FF:000014">
    <property type="entry name" value="KRR1 small subunit processome component"/>
    <property type="match status" value="1"/>
</dbReference>
<gene>
    <name evidence="11" type="ORF">TVAG_171780</name>
</gene>
<dbReference type="Pfam" id="PF21800">
    <property type="entry name" value="KH_KRR1_2nd"/>
    <property type="match status" value="1"/>
</dbReference>
<evidence type="ECO:0000313" key="11">
    <source>
        <dbReference type="EMBL" id="EAY03080.1"/>
    </source>
</evidence>
<dbReference type="STRING" id="5722.A2EWA3"/>
<accession>A2EWA3</accession>
<dbReference type="InterPro" id="IPR024166">
    <property type="entry name" value="rRNA_assembly_KRR1"/>
</dbReference>
<dbReference type="Proteomes" id="UP000001542">
    <property type="component" value="Unassembled WGS sequence"/>
</dbReference>
<evidence type="ECO:0000256" key="8">
    <source>
        <dbReference type="PIRNR" id="PIRNR006515"/>
    </source>
</evidence>
<dbReference type="InterPro" id="IPR048549">
    <property type="entry name" value="KRR1-like_KH2_euk"/>
</dbReference>
<dbReference type="OMA" id="TPDIDKW"/>
<feature type="region of interest" description="Disordered" evidence="9">
    <location>
        <begin position="255"/>
        <end position="281"/>
    </location>
</feature>
<keyword evidence="12" id="KW-1185">Reference proteome</keyword>
<dbReference type="VEuPathDB" id="TrichDB:TVAG_171780"/>
<organism evidence="11 12">
    <name type="scientific">Trichomonas vaginalis (strain ATCC PRA-98 / G3)</name>
    <dbReference type="NCBI Taxonomy" id="412133"/>
    <lineage>
        <taxon>Eukaryota</taxon>
        <taxon>Metamonada</taxon>
        <taxon>Parabasalia</taxon>
        <taxon>Trichomonadida</taxon>
        <taxon>Trichomonadidae</taxon>
        <taxon>Trichomonas</taxon>
    </lineage>
</organism>
<dbReference type="CDD" id="cd22393">
    <property type="entry name" value="KH-I_KRR1_rpt1"/>
    <property type="match status" value="1"/>
</dbReference>
<dbReference type="InterPro" id="IPR041174">
    <property type="entry name" value="KRR1-like_KH1"/>
</dbReference>
<evidence type="ECO:0000256" key="9">
    <source>
        <dbReference type="SAM" id="MobiDB-lite"/>
    </source>
</evidence>
<reference evidence="11" key="2">
    <citation type="journal article" date="2007" name="Science">
        <title>Draft genome sequence of the sexually transmitted pathogen Trichomonas vaginalis.</title>
        <authorList>
            <person name="Carlton J.M."/>
            <person name="Hirt R.P."/>
            <person name="Silva J.C."/>
            <person name="Delcher A.L."/>
            <person name="Schatz M."/>
            <person name="Zhao Q."/>
            <person name="Wortman J.R."/>
            <person name="Bidwell S.L."/>
            <person name="Alsmark U.C.M."/>
            <person name="Besteiro S."/>
            <person name="Sicheritz-Ponten T."/>
            <person name="Noel C.J."/>
            <person name="Dacks J.B."/>
            <person name="Foster P.G."/>
            <person name="Simillion C."/>
            <person name="Van de Peer Y."/>
            <person name="Miranda-Saavedra D."/>
            <person name="Barton G.J."/>
            <person name="Westrop G.D."/>
            <person name="Mueller S."/>
            <person name="Dessi D."/>
            <person name="Fiori P.L."/>
            <person name="Ren Q."/>
            <person name="Paulsen I."/>
            <person name="Zhang H."/>
            <person name="Bastida-Corcuera F.D."/>
            <person name="Simoes-Barbosa A."/>
            <person name="Brown M.T."/>
            <person name="Hayes R.D."/>
            <person name="Mukherjee M."/>
            <person name="Okumura C.Y."/>
            <person name="Schneider R."/>
            <person name="Smith A.J."/>
            <person name="Vanacova S."/>
            <person name="Villalvazo M."/>
            <person name="Haas B.J."/>
            <person name="Pertea M."/>
            <person name="Feldblyum T.V."/>
            <person name="Utterback T.R."/>
            <person name="Shu C.L."/>
            <person name="Osoegawa K."/>
            <person name="de Jong P.J."/>
            <person name="Hrdy I."/>
            <person name="Horvathova L."/>
            <person name="Zubacova Z."/>
            <person name="Dolezal P."/>
            <person name="Malik S.B."/>
            <person name="Logsdon J.M. Jr."/>
            <person name="Henze K."/>
            <person name="Gupta A."/>
            <person name="Wang C.C."/>
            <person name="Dunne R.L."/>
            <person name="Upcroft J.A."/>
            <person name="Upcroft P."/>
            <person name="White O."/>
            <person name="Salzberg S.L."/>
            <person name="Tang P."/>
            <person name="Chiu C.-H."/>
            <person name="Lee Y.-S."/>
            <person name="Embley T.M."/>
            <person name="Coombs G.H."/>
            <person name="Mottram J.C."/>
            <person name="Tachezy J."/>
            <person name="Fraser-Liggett C.M."/>
            <person name="Johnson P.J."/>
        </authorList>
    </citation>
    <scope>NUCLEOTIDE SEQUENCE [LARGE SCALE GENOMIC DNA]</scope>
    <source>
        <strain evidence="11">G3</strain>
    </source>
</reference>
<keyword evidence="6 8" id="KW-0539">Nucleus</keyword>
<dbReference type="InParanoid" id="A2EWA3"/>
<feature type="region of interest" description="Disordered" evidence="9">
    <location>
        <begin position="218"/>
        <end position="239"/>
    </location>
</feature>
<evidence type="ECO:0000256" key="6">
    <source>
        <dbReference type="ARBA" id="ARBA00023242"/>
    </source>
</evidence>
<dbReference type="GO" id="GO:0032040">
    <property type="term" value="C:small-subunit processome"/>
    <property type="evidence" value="ECO:0000318"/>
    <property type="project" value="GO_Central"/>
</dbReference>
<comment type="subunit">
    <text evidence="8">Component of the ribosomal small subunit (SSU) processome.</text>
</comment>
<dbReference type="RefSeq" id="XP_001315303.1">
    <property type="nucleotide sequence ID" value="XM_001315268.1"/>
</dbReference>
<dbReference type="EMBL" id="DS113516">
    <property type="protein sequence ID" value="EAY03080.1"/>
    <property type="molecule type" value="Genomic_DNA"/>
</dbReference>
<dbReference type="SMR" id="A2EWA3"/>
<evidence type="ECO:0000259" key="10">
    <source>
        <dbReference type="SMART" id="SM00322"/>
    </source>
</evidence>
<dbReference type="KEGG" id="tva:4760921"/>
<evidence type="ECO:0000313" key="12">
    <source>
        <dbReference type="Proteomes" id="UP000001542"/>
    </source>
</evidence>
<dbReference type="SMART" id="SM00322">
    <property type="entry name" value="KH"/>
    <property type="match status" value="1"/>
</dbReference>
<reference evidence="11" key="1">
    <citation type="submission" date="2006-10" db="EMBL/GenBank/DDBJ databases">
        <authorList>
            <person name="Amadeo P."/>
            <person name="Zhao Q."/>
            <person name="Wortman J."/>
            <person name="Fraser-Liggett C."/>
            <person name="Carlton J."/>
        </authorList>
    </citation>
    <scope>NUCLEOTIDE SEQUENCE</scope>
    <source>
        <strain evidence="11">G3</strain>
    </source>
</reference>
<proteinExistence type="inferred from homology"/>
<feature type="compositionally biased region" description="Basic residues" evidence="9">
    <location>
        <begin position="255"/>
        <end position="264"/>
    </location>
</feature>
<evidence type="ECO:0000256" key="7">
    <source>
        <dbReference type="ARBA" id="ARBA00023274"/>
    </source>
</evidence>
<dbReference type="PANTHER" id="PTHR12581">
    <property type="entry name" value="HIV-1 REV BINDING PROTEIN 2, 3"/>
    <property type="match status" value="1"/>
</dbReference>
<dbReference type="PANTHER" id="PTHR12581:SF0">
    <property type="entry name" value="KRR1 SMALL SUBUNIT PROCESSOME COMPONENT HOMOLOG"/>
    <property type="match status" value="1"/>
</dbReference>
<dbReference type="SUPFAM" id="SSF54791">
    <property type="entry name" value="Eukaryotic type KH-domain (KH-domain type I)"/>
    <property type="match status" value="1"/>
</dbReference>
<dbReference type="InterPro" id="IPR048548">
    <property type="entry name" value="KRR1-like_KH2"/>
</dbReference>
<evidence type="ECO:0000256" key="3">
    <source>
        <dbReference type="ARBA" id="ARBA00022517"/>
    </source>
</evidence>
<evidence type="ECO:0000256" key="1">
    <source>
        <dbReference type="ARBA" id="ARBA00004604"/>
    </source>
</evidence>
<comment type="subcellular location">
    <subcellularLocation>
        <location evidence="1 8">Nucleus</location>
        <location evidence="1 8">Nucleolus</location>
    </subcellularLocation>
</comment>
<dbReference type="GO" id="GO:0006364">
    <property type="term" value="P:rRNA processing"/>
    <property type="evidence" value="ECO:0007669"/>
    <property type="project" value="UniProtKB-KW"/>
</dbReference>
<protein>
    <recommendedName>
        <fullName evidence="8">KRR1 small subunit processome component</fullName>
    </recommendedName>
    <alternativeName>
        <fullName evidence="8">KRR-R motif-containing protein 1</fullName>
    </alternativeName>
</protein>
<feature type="domain" description="K Homology" evidence="10">
    <location>
        <begin position="107"/>
        <end position="177"/>
    </location>
</feature>
<keyword evidence="3 8" id="KW-0690">Ribosome biogenesis</keyword>
<dbReference type="PIRSF" id="PIRSF006515">
    <property type="entry name" value="KRR1"/>
    <property type="match status" value="1"/>
</dbReference>
<evidence type="ECO:0000256" key="4">
    <source>
        <dbReference type="ARBA" id="ARBA00022552"/>
    </source>
</evidence>
<dbReference type="InterPro" id="IPR036612">
    <property type="entry name" value="KH_dom_type_1_sf"/>
</dbReference>
<dbReference type="GO" id="GO:0005730">
    <property type="term" value="C:nucleolus"/>
    <property type="evidence" value="ECO:0000318"/>
    <property type="project" value="GO_Central"/>
</dbReference>
<dbReference type="GO" id="GO:0003723">
    <property type="term" value="F:RNA binding"/>
    <property type="evidence" value="ECO:0007669"/>
    <property type="project" value="UniProtKB-KW"/>
</dbReference>
<dbReference type="FunCoup" id="A2EWA3">
    <property type="interactions" value="703"/>
</dbReference>
<dbReference type="InterPro" id="IPR048550">
    <property type="entry name" value="KRR1-like_KH1_euk"/>
</dbReference>